<evidence type="ECO:0000313" key="2">
    <source>
        <dbReference type="Proteomes" id="UP000289411"/>
    </source>
</evidence>
<dbReference type="RefSeq" id="WP_129220012.1">
    <property type="nucleotide sequence ID" value="NZ_QYBC01000012.1"/>
</dbReference>
<organism evidence="1 2">
    <name type="scientific">Lichenibacterium ramalinae</name>
    <dbReference type="NCBI Taxonomy" id="2316527"/>
    <lineage>
        <taxon>Bacteria</taxon>
        <taxon>Pseudomonadati</taxon>
        <taxon>Pseudomonadota</taxon>
        <taxon>Alphaproteobacteria</taxon>
        <taxon>Hyphomicrobiales</taxon>
        <taxon>Lichenihabitantaceae</taxon>
        <taxon>Lichenibacterium</taxon>
    </lineage>
</organism>
<dbReference type="OrthoDB" id="8451135at2"/>
<accession>A0A4V1RIH2</accession>
<sequence>MLSTLVFAPPAADATRRAGALLRTLAALVPATVEGIVRDVTLLQVGGGPSYAEIADEAGCHVVEDRDFPAALARGVAGARSPWIFVVKAGTIPSRIFGEEAARALQDSLETGGALLLREQPNGFLTRCFPSLAPVAGVILPRARLAEGRCASFAEVVRRARPARTLPTSAVTLH</sequence>
<comment type="caution">
    <text evidence="1">The sequence shown here is derived from an EMBL/GenBank/DDBJ whole genome shotgun (WGS) entry which is preliminary data.</text>
</comment>
<name>A0A4V1RIH2_9HYPH</name>
<evidence type="ECO:0000313" key="1">
    <source>
        <dbReference type="EMBL" id="RYB03895.1"/>
    </source>
</evidence>
<reference evidence="1 2" key="2">
    <citation type="submission" date="2019-02" db="EMBL/GenBank/DDBJ databases">
        <title>'Lichenibacterium ramalinii' gen. nov. sp. nov., 'Lichenibacterium minor' gen. nov. sp. nov.</title>
        <authorList>
            <person name="Pankratov T."/>
        </authorList>
    </citation>
    <scope>NUCLEOTIDE SEQUENCE [LARGE SCALE GENOMIC DNA]</scope>
    <source>
        <strain evidence="1 2">RmlP001</strain>
    </source>
</reference>
<gene>
    <name evidence="1" type="ORF">D3272_14950</name>
</gene>
<keyword evidence="2" id="KW-1185">Reference proteome</keyword>
<dbReference type="EMBL" id="QYBC01000012">
    <property type="protein sequence ID" value="RYB03895.1"/>
    <property type="molecule type" value="Genomic_DNA"/>
</dbReference>
<proteinExistence type="predicted"/>
<dbReference type="AlphaFoldDB" id="A0A4V1RIH2"/>
<protein>
    <submittedName>
        <fullName evidence="1">Uncharacterized protein</fullName>
    </submittedName>
</protein>
<dbReference type="Proteomes" id="UP000289411">
    <property type="component" value="Unassembled WGS sequence"/>
</dbReference>
<reference evidence="1 2" key="1">
    <citation type="submission" date="2018-09" db="EMBL/GenBank/DDBJ databases">
        <authorList>
            <person name="Grouzdev D.S."/>
            <person name="Krutkina M.S."/>
        </authorList>
    </citation>
    <scope>NUCLEOTIDE SEQUENCE [LARGE SCALE GENOMIC DNA]</scope>
    <source>
        <strain evidence="1 2">RmlP001</strain>
    </source>
</reference>